<proteinExistence type="predicted"/>
<dbReference type="WBParaSite" id="SMUV_0000964701-mRNA-1">
    <property type="protein sequence ID" value="SMUV_0000964701-mRNA-1"/>
    <property type="gene ID" value="SMUV_0000964701"/>
</dbReference>
<evidence type="ECO:0000256" key="1">
    <source>
        <dbReference type="SAM" id="MobiDB-lite"/>
    </source>
</evidence>
<name>A0A0N5AXH0_9BILA</name>
<sequence length="181" mass="21285">MFDDNDMLPKEGIRRGAKDSWRGRREAFANPFGAPYVPHYNSNDYDEPPPKRLPLNNRSRFHYQRVQPDVPLNSFSCNDSNVPSSSYTQYPEQHSSRCASQNYHFQNKSRRFIPYQRGNPQPRYGNTRHFSYTPRGFRGLRGKVAIRSDESFNVQDYVIPAMTKDPWLKLKEKFFEGQTSH</sequence>
<accession>A0A0N5AXH0</accession>
<dbReference type="Proteomes" id="UP000046393">
    <property type="component" value="Unplaced"/>
</dbReference>
<evidence type="ECO:0000313" key="3">
    <source>
        <dbReference type="WBParaSite" id="SMUV_0000964701-mRNA-1"/>
    </source>
</evidence>
<evidence type="ECO:0000313" key="2">
    <source>
        <dbReference type="Proteomes" id="UP000046393"/>
    </source>
</evidence>
<protein>
    <submittedName>
        <fullName evidence="3">HDNR domain-containing protein</fullName>
    </submittedName>
</protein>
<reference evidence="3" key="1">
    <citation type="submission" date="2017-02" db="UniProtKB">
        <authorList>
            <consortium name="WormBaseParasite"/>
        </authorList>
    </citation>
    <scope>IDENTIFICATION</scope>
</reference>
<dbReference type="AlphaFoldDB" id="A0A0N5AXH0"/>
<feature type="compositionally biased region" description="Basic and acidic residues" evidence="1">
    <location>
        <begin position="7"/>
        <end position="27"/>
    </location>
</feature>
<feature type="region of interest" description="Disordered" evidence="1">
    <location>
        <begin position="1"/>
        <end position="56"/>
    </location>
</feature>
<organism evidence="2 3">
    <name type="scientific">Syphacia muris</name>
    <dbReference type="NCBI Taxonomy" id="451379"/>
    <lineage>
        <taxon>Eukaryota</taxon>
        <taxon>Metazoa</taxon>
        <taxon>Ecdysozoa</taxon>
        <taxon>Nematoda</taxon>
        <taxon>Chromadorea</taxon>
        <taxon>Rhabditida</taxon>
        <taxon>Spirurina</taxon>
        <taxon>Oxyuridomorpha</taxon>
        <taxon>Oxyuroidea</taxon>
        <taxon>Oxyuridae</taxon>
        <taxon>Syphacia</taxon>
    </lineage>
</organism>
<keyword evidence="2" id="KW-1185">Reference proteome</keyword>